<proteinExistence type="predicted"/>
<keyword evidence="2" id="KW-1185">Reference proteome</keyword>
<evidence type="ECO:0000313" key="2">
    <source>
        <dbReference type="Proteomes" id="UP001210678"/>
    </source>
</evidence>
<evidence type="ECO:0000313" key="1">
    <source>
        <dbReference type="EMBL" id="MDB1122652.1"/>
    </source>
</evidence>
<reference evidence="1 2" key="1">
    <citation type="submission" date="2023-01" db="EMBL/GenBank/DDBJ databases">
        <title>Vibrio sp. KJ40-1 sp.nov, isolated from marine algae.</title>
        <authorList>
            <person name="Butt M."/>
            <person name="Kim J.M.J."/>
            <person name="Jeon C.O.C."/>
        </authorList>
    </citation>
    <scope>NUCLEOTIDE SEQUENCE [LARGE SCALE GENOMIC DNA]</scope>
    <source>
        <strain evidence="1 2">KJ40-1</strain>
    </source>
</reference>
<dbReference type="RefSeq" id="WP_272132568.1">
    <property type="nucleotide sequence ID" value="NZ_JAQLOI010000001.1"/>
</dbReference>
<dbReference type="EMBL" id="JAQLOI010000001">
    <property type="protein sequence ID" value="MDB1122652.1"/>
    <property type="molecule type" value="Genomic_DNA"/>
</dbReference>
<protein>
    <submittedName>
        <fullName evidence="1">Uncharacterized protein</fullName>
    </submittedName>
</protein>
<sequence length="87" mass="10022">MLHFRGILICFDKFWGELEFIHKVVVQQNYFSGTGIKVIVPVQGKQQLTEERNSADALRKLIWCGSKQLSKLEYTPQFISFVGILCT</sequence>
<accession>A0ABT4YM78</accession>
<gene>
    <name evidence="1" type="ORF">PGX00_02535</name>
</gene>
<organism evidence="1 2">
    <name type="scientific">Vibrio algarum</name>
    <dbReference type="NCBI Taxonomy" id="3020714"/>
    <lineage>
        <taxon>Bacteria</taxon>
        <taxon>Pseudomonadati</taxon>
        <taxon>Pseudomonadota</taxon>
        <taxon>Gammaproteobacteria</taxon>
        <taxon>Vibrionales</taxon>
        <taxon>Vibrionaceae</taxon>
        <taxon>Vibrio</taxon>
    </lineage>
</organism>
<dbReference type="Proteomes" id="UP001210678">
    <property type="component" value="Unassembled WGS sequence"/>
</dbReference>
<name>A0ABT4YM78_9VIBR</name>
<comment type="caution">
    <text evidence="1">The sequence shown here is derived from an EMBL/GenBank/DDBJ whole genome shotgun (WGS) entry which is preliminary data.</text>
</comment>